<comment type="caution">
    <text evidence="11">The sequence shown here is derived from an EMBL/GenBank/DDBJ whole genome shotgun (WGS) entry which is preliminary data.</text>
</comment>
<dbReference type="SMART" id="SM00283">
    <property type="entry name" value="MA"/>
    <property type="match status" value="1"/>
</dbReference>
<dbReference type="PRINTS" id="PR00260">
    <property type="entry name" value="CHEMTRNSDUCR"/>
</dbReference>
<dbReference type="EMBL" id="JXSL01000027">
    <property type="protein sequence ID" value="KIL98502.1"/>
    <property type="molecule type" value="Genomic_DNA"/>
</dbReference>
<evidence type="ECO:0000313" key="11">
    <source>
        <dbReference type="EMBL" id="KIL98502.1"/>
    </source>
</evidence>
<dbReference type="PROSITE" id="PS50192">
    <property type="entry name" value="T_SNARE"/>
    <property type="match status" value="1"/>
</dbReference>
<evidence type="ECO:0000256" key="2">
    <source>
        <dbReference type="ARBA" id="ARBA00022519"/>
    </source>
</evidence>
<dbReference type="GO" id="GO:0007165">
    <property type="term" value="P:signal transduction"/>
    <property type="evidence" value="ECO:0007669"/>
    <property type="project" value="UniProtKB-KW"/>
</dbReference>
<dbReference type="PROSITE" id="PS50885">
    <property type="entry name" value="HAMP"/>
    <property type="match status" value="1"/>
</dbReference>
<evidence type="ECO:0000256" key="1">
    <source>
        <dbReference type="ARBA" id="ARBA00004429"/>
    </source>
</evidence>
<evidence type="ECO:0000256" key="7">
    <source>
        <dbReference type="SAM" id="Phobius"/>
    </source>
</evidence>
<dbReference type="SUPFAM" id="SSF58104">
    <property type="entry name" value="Methyl-accepting chemotaxis protein (MCP) signaling domain"/>
    <property type="match status" value="1"/>
</dbReference>
<evidence type="ECO:0000256" key="5">
    <source>
        <dbReference type="PROSITE-ProRule" id="PRU00284"/>
    </source>
</evidence>
<feature type="transmembrane region" description="Helical" evidence="7">
    <location>
        <begin position="12"/>
        <end position="32"/>
    </location>
</feature>
<feature type="domain" description="Methyl-accepting transducer" evidence="8">
    <location>
        <begin position="305"/>
        <end position="548"/>
    </location>
</feature>
<dbReference type="AlphaFoldDB" id="A0A0C2UAJ2"/>
<dbReference type="STRING" id="272627.CCC_01952"/>
<reference evidence="11 12" key="1">
    <citation type="submission" date="2015-01" db="EMBL/GenBank/DDBJ databases">
        <title>Genome Sequence of Magnetospirillum magnetotacticum Strain MS-1.</title>
        <authorList>
            <person name="Marinov G.K."/>
            <person name="Smalley M.D."/>
            <person name="DeSalvo G."/>
        </authorList>
    </citation>
    <scope>NUCLEOTIDE SEQUENCE [LARGE SCALE GENOMIC DNA]</scope>
    <source>
        <strain evidence="11 12">MS-1</strain>
    </source>
</reference>
<dbReference type="Pfam" id="PF00015">
    <property type="entry name" value="MCPsignal"/>
    <property type="match status" value="1"/>
</dbReference>
<dbReference type="RefSeq" id="WP_041040906.1">
    <property type="nucleotide sequence ID" value="NZ_JXSL01000027.1"/>
</dbReference>
<evidence type="ECO:0000256" key="6">
    <source>
        <dbReference type="SAM" id="Coils"/>
    </source>
</evidence>
<dbReference type="Proteomes" id="UP000031971">
    <property type="component" value="Unassembled WGS sequence"/>
</dbReference>
<dbReference type="GO" id="GO:0004888">
    <property type="term" value="F:transmembrane signaling receptor activity"/>
    <property type="evidence" value="ECO:0007669"/>
    <property type="project" value="InterPro"/>
</dbReference>
<protein>
    <submittedName>
        <fullName evidence="11">Methyl-accepting chemotaxis protein</fullName>
    </submittedName>
</protein>
<evidence type="ECO:0000259" key="9">
    <source>
        <dbReference type="PROSITE" id="PS50192"/>
    </source>
</evidence>
<feature type="transmembrane region" description="Helical" evidence="7">
    <location>
        <begin position="198"/>
        <end position="220"/>
    </location>
</feature>
<evidence type="ECO:0000259" key="8">
    <source>
        <dbReference type="PROSITE" id="PS50111"/>
    </source>
</evidence>
<dbReference type="GO" id="GO:0005886">
    <property type="term" value="C:plasma membrane"/>
    <property type="evidence" value="ECO:0007669"/>
    <property type="project" value="UniProtKB-SubCell"/>
</dbReference>
<dbReference type="InterPro" id="IPR004089">
    <property type="entry name" value="MCPsignal_dom"/>
</dbReference>
<sequence length="568" mass="59842">MRLANIGVTYKIMVLVAVMALMTGVVGSIGYSNVGKLGALTKDVDMLGDLALKASRVNQLVLTLNRAEYRLGMDPSVETMKIVQDASAGYKAQFEAGIAELKADASDQEKELLRKAEEDYKAYLAELEDTFAKVRQHGRDVDSNEARSVIISSVTSSRPVADRLQASMRAIGDHFDARSTEGVANANKVADFARTMTLLVALIGISLGALFGFLIGNFGVSAPIGKGVDCLRQLAEGNLDITIFGVGRKDEIGDMANAAQVFKDNAIRVAALRKEQEDAKARAENERRRGMLEMADQFENAVMGLVKGVSAQASQMQGASQGLSSSAQQSQAQATTVAAAAEQATANVQTVASAAEELSSSISEISRQVAEAARISQMASEETDRTNQMVRGLAEAADRIGQVVSLITDIASQTNLLALNATIEAARAGEAGKGFAVVANEVKHLATQTARATEEISAQIGTVQEETRRAVEAIRSIGSVIEQVRQISSGIASAVEEQGAATQEIARNVQQAAQGTQEVSSNIIGITEAANATGAASQQVLAGAGELARNSEHLRSEVGRFLDGVRAA</sequence>
<comment type="similarity">
    <text evidence="4">Belongs to the methyl-accepting chemotaxis (MCP) protein family.</text>
</comment>
<feature type="coiled-coil region" evidence="6">
    <location>
        <begin position="91"/>
        <end position="133"/>
    </location>
</feature>
<keyword evidence="7" id="KW-0812">Transmembrane</keyword>
<keyword evidence="7" id="KW-0472">Membrane</keyword>
<dbReference type="InterPro" id="IPR004090">
    <property type="entry name" value="Chemotax_Me-accpt_rcpt"/>
</dbReference>
<dbReference type="PANTHER" id="PTHR32089:SF112">
    <property type="entry name" value="LYSOZYME-LIKE PROTEIN-RELATED"/>
    <property type="match status" value="1"/>
</dbReference>
<proteinExistence type="inferred from homology"/>
<dbReference type="InterPro" id="IPR000727">
    <property type="entry name" value="T_SNARE_dom"/>
</dbReference>
<keyword evidence="2" id="KW-1003">Cell membrane</keyword>
<dbReference type="PROSITE" id="PS50111">
    <property type="entry name" value="CHEMOTAXIS_TRANSDUC_2"/>
    <property type="match status" value="1"/>
</dbReference>
<dbReference type="PANTHER" id="PTHR32089">
    <property type="entry name" value="METHYL-ACCEPTING CHEMOTAXIS PROTEIN MCPB"/>
    <property type="match status" value="1"/>
</dbReference>
<keyword evidence="3 5" id="KW-0807">Transducer</keyword>
<dbReference type="Gene3D" id="6.10.340.10">
    <property type="match status" value="1"/>
</dbReference>
<keyword evidence="2" id="KW-0997">Cell inner membrane</keyword>
<evidence type="ECO:0000256" key="3">
    <source>
        <dbReference type="ARBA" id="ARBA00023224"/>
    </source>
</evidence>
<dbReference type="Gene3D" id="1.10.287.950">
    <property type="entry name" value="Methyl-accepting chemotaxis protein"/>
    <property type="match status" value="1"/>
</dbReference>
<keyword evidence="7" id="KW-1133">Transmembrane helix</keyword>
<dbReference type="GO" id="GO:0006935">
    <property type="term" value="P:chemotaxis"/>
    <property type="evidence" value="ECO:0007669"/>
    <property type="project" value="InterPro"/>
</dbReference>
<evidence type="ECO:0000256" key="4">
    <source>
        <dbReference type="ARBA" id="ARBA00029447"/>
    </source>
</evidence>
<keyword evidence="6" id="KW-0175">Coiled coil</keyword>
<accession>A0A0C2UAJ2</accession>
<feature type="domain" description="HAMP" evidence="10">
    <location>
        <begin position="218"/>
        <end position="271"/>
    </location>
</feature>
<gene>
    <name evidence="11" type="ORF">CCC_01952</name>
</gene>
<evidence type="ECO:0000313" key="12">
    <source>
        <dbReference type="Proteomes" id="UP000031971"/>
    </source>
</evidence>
<organism evidence="11 12">
    <name type="scientific">Paramagnetospirillum magnetotacticum MS-1</name>
    <dbReference type="NCBI Taxonomy" id="272627"/>
    <lineage>
        <taxon>Bacteria</taxon>
        <taxon>Pseudomonadati</taxon>
        <taxon>Pseudomonadota</taxon>
        <taxon>Alphaproteobacteria</taxon>
        <taxon>Rhodospirillales</taxon>
        <taxon>Magnetospirillaceae</taxon>
        <taxon>Paramagnetospirillum</taxon>
    </lineage>
</organism>
<comment type="subcellular location">
    <subcellularLocation>
        <location evidence="1">Cell inner membrane</location>
        <topology evidence="1">Multi-pass membrane protein</topology>
    </subcellularLocation>
</comment>
<dbReference type="InterPro" id="IPR003660">
    <property type="entry name" value="HAMP_dom"/>
</dbReference>
<evidence type="ECO:0000259" key="10">
    <source>
        <dbReference type="PROSITE" id="PS50885"/>
    </source>
</evidence>
<name>A0A0C2UAJ2_PARME</name>
<keyword evidence="12" id="KW-1185">Reference proteome</keyword>
<feature type="domain" description="T-SNARE coiled-coil homology" evidence="9">
    <location>
        <begin position="464"/>
        <end position="526"/>
    </location>
</feature>